<gene>
    <name evidence="2" type="ORF">Pmani_015495</name>
</gene>
<feature type="region of interest" description="Disordered" evidence="1">
    <location>
        <begin position="95"/>
        <end position="114"/>
    </location>
</feature>
<organism evidence="2 3">
    <name type="scientific">Petrolisthes manimaculis</name>
    <dbReference type="NCBI Taxonomy" id="1843537"/>
    <lineage>
        <taxon>Eukaryota</taxon>
        <taxon>Metazoa</taxon>
        <taxon>Ecdysozoa</taxon>
        <taxon>Arthropoda</taxon>
        <taxon>Crustacea</taxon>
        <taxon>Multicrustacea</taxon>
        <taxon>Malacostraca</taxon>
        <taxon>Eumalacostraca</taxon>
        <taxon>Eucarida</taxon>
        <taxon>Decapoda</taxon>
        <taxon>Pleocyemata</taxon>
        <taxon>Anomura</taxon>
        <taxon>Galatheoidea</taxon>
        <taxon>Porcellanidae</taxon>
        <taxon>Petrolisthes</taxon>
    </lineage>
</organism>
<feature type="compositionally biased region" description="Low complexity" evidence="1">
    <location>
        <begin position="17"/>
        <end position="30"/>
    </location>
</feature>
<accession>A0AAE1UBI7</accession>
<feature type="compositionally biased region" description="Low complexity" evidence="1">
    <location>
        <begin position="240"/>
        <end position="250"/>
    </location>
</feature>
<feature type="compositionally biased region" description="Acidic residues" evidence="1">
    <location>
        <begin position="41"/>
        <end position="55"/>
    </location>
</feature>
<protein>
    <submittedName>
        <fullName evidence="2">Uncharacterized protein</fullName>
    </submittedName>
</protein>
<feature type="compositionally biased region" description="Basic and acidic residues" evidence="1">
    <location>
        <begin position="56"/>
        <end position="66"/>
    </location>
</feature>
<reference evidence="2" key="1">
    <citation type="submission" date="2023-11" db="EMBL/GenBank/DDBJ databases">
        <title>Genome assemblies of two species of porcelain crab, Petrolisthes cinctipes and Petrolisthes manimaculis (Anomura: Porcellanidae).</title>
        <authorList>
            <person name="Angst P."/>
        </authorList>
    </citation>
    <scope>NUCLEOTIDE SEQUENCE</scope>
    <source>
        <strain evidence="2">PB745_02</strain>
        <tissue evidence="2">Gill</tissue>
    </source>
</reference>
<dbReference type="EMBL" id="JAWZYT010001346">
    <property type="protein sequence ID" value="KAK4313130.1"/>
    <property type="molecule type" value="Genomic_DNA"/>
</dbReference>
<feature type="region of interest" description="Disordered" evidence="1">
    <location>
        <begin position="1"/>
        <end position="82"/>
    </location>
</feature>
<evidence type="ECO:0000256" key="1">
    <source>
        <dbReference type="SAM" id="MobiDB-lite"/>
    </source>
</evidence>
<keyword evidence="3" id="KW-1185">Reference proteome</keyword>
<evidence type="ECO:0000313" key="2">
    <source>
        <dbReference type="EMBL" id="KAK4313130.1"/>
    </source>
</evidence>
<dbReference type="Proteomes" id="UP001292094">
    <property type="component" value="Unassembled WGS sequence"/>
</dbReference>
<sequence length="303" mass="34249">MSTTTLASGVSGEAIQSPNSCSSSSTDSLSQTTVLRIYTDGDVEVEESDEDDEKEDVVHDIEYKGIEEEEEGNKRRNTKRWKDVGVGKPPIKFYIEEPPGYGRDSDEDVYESHENGCENVHGGCDNDSYQEENKVEEGDEVGLEGDNREQDQNHFRDTFDMRLPRMSYFSRQVSESVLLGRSATFDDTLERRVSQPAYLGSIRTHDELGRSASQDGSFGRRLSLSQDILAGRRISHDAISRMSQGSTSSSRGRERRSSYQPLRRLSDLRTLTMTLGLHIHGSILNLATDKSRKQVSTVHWRRW</sequence>
<name>A0AAE1UBI7_9EUCA</name>
<comment type="caution">
    <text evidence="2">The sequence shown here is derived from an EMBL/GenBank/DDBJ whole genome shotgun (WGS) entry which is preliminary data.</text>
</comment>
<evidence type="ECO:0000313" key="3">
    <source>
        <dbReference type="Proteomes" id="UP001292094"/>
    </source>
</evidence>
<proteinExistence type="predicted"/>
<feature type="region of interest" description="Disordered" evidence="1">
    <location>
        <begin position="235"/>
        <end position="260"/>
    </location>
</feature>
<dbReference type="AlphaFoldDB" id="A0AAE1UBI7"/>